<dbReference type="PANTHER" id="PTHR33911:SF1">
    <property type="entry name" value="RRNA-PROCESSING PROTEIN EFG1"/>
    <property type="match status" value="1"/>
</dbReference>
<feature type="compositionally biased region" description="Polar residues" evidence="8">
    <location>
        <begin position="317"/>
        <end position="336"/>
    </location>
</feature>
<evidence type="ECO:0000256" key="3">
    <source>
        <dbReference type="ARBA" id="ARBA00018689"/>
    </source>
</evidence>
<feature type="compositionally biased region" description="Polar residues" evidence="8">
    <location>
        <begin position="272"/>
        <end position="293"/>
    </location>
</feature>
<dbReference type="EMBL" id="OZ020098">
    <property type="protein sequence ID" value="CAK9270898.1"/>
    <property type="molecule type" value="Genomic_DNA"/>
</dbReference>
<keyword evidence="6" id="KW-0175">Coiled coil</keyword>
<dbReference type="Proteomes" id="UP001497444">
    <property type="component" value="Chromosome 3"/>
</dbReference>
<sequence length="353" mass="40222">MAHGGYGKKKKAGKAQLTGRREGGGAPGVLRKGADKQKNKKTKVVSIKNQIRGIERLLKKVLPAEVKDAQQKKLEELKQQSDVHFRIELERKMALRYRKVKFFERRKIERRIRRLEKQQRTSDDNPQRLADIAEQLTQLKEDLEYVRFFPKTEKYISLFMGSEDEQVVTKRNVLRDRIKANLLAAAATGVDLEETGSEDEAVDMSEDDFFMAGSSSDDVDADDEWTDKSPSMLTEHLLVNRMRIWSTHLMQLLCMHLQSSVKVLMPPPTTRGCGSTSNATVGNKLRSSSSSHLQMGKRARYSQLSSSTSEEHVRAQTRGSSSSTIFENVKTTTLDIQRSKPKRKRRPKKKKTT</sequence>
<dbReference type="InterPro" id="IPR050786">
    <property type="entry name" value="EFG1_rRNA-proc"/>
</dbReference>
<organism evidence="9 10">
    <name type="scientific">Sphagnum jensenii</name>
    <dbReference type="NCBI Taxonomy" id="128206"/>
    <lineage>
        <taxon>Eukaryota</taxon>
        <taxon>Viridiplantae</taxon>
        <taxon>Streptophyta</taxon>
        <taxon>Embryophyta</taxon>
        <taxon>Bryophyta</taxon>
        <taxon>Sphagnophytina</taxon>
        <taxon>Sphagnopsida</taxon>
        <taxon>Sphagnales</taxon>
        <taxon>Sphagnaceae</taxon>
        <taxon>Sphagnum</taxon>
    </lineage>
</organism>
<keyword evidence="10" id="KW-1185">Reference proteome</keyword>
<protein>
    <recommendedName>
        <fullName evidence="3">rRNA-processing protein EFG1</fullName>
    </recommendedName>
    <alternativeName>
        <fullName evidence="4">rRNA-processing protein efg1</fullName>
    </alternativeName>
</protein>
<evidence type="ECO:0000256" key="1">
    <source>
        <dbReference type="ARBA" id="ARBA00004604"/>
    </source>
</evidence>
<evidence type="ECO:0000256" key="6">
    <source>
        <dbReference type="ARBA" id="ARBA00023054"/>
    </source>
</evidence>
<evidence type="ECO:0000256" key="2">
    <source>
        <dbReference type="ARBA" id="ARBA00006916"/>
    </source>
</evidence>
<dbReference type="PANTHER" id="PTHR33911">
    <property type="entry name" value="RRNA-PROCESSING PROTEIN EFG1"/>
    <property type="match status" value="1"/>
</dbReference>
<evidence type="ECO:0000313" key="10">
    <source>
        <dbReference type="Proteomes" id="UP001497444"/>
    </source>
</evidence>
<keyword evidence="7" id="KW-0539">Nucleus</keyword>
<feature type="region of interest" description="Disordered" evidence="8">
    <location>
        <begin position="268"/>
        <end position="353"/>
    </location>
</feature>
<feature type="compositionally biased region" description="Basic residues" evidence="8">
    <location>
        <begin position="339"/>
        <end position="353"/>
    </location>
</feature>
<comment type="subcellular location">
    <subcellularLocation>
        <location evidence="1">Nucleus</location>
        <location evidence="1">Nucleolus</location>
    </subcellularLocation>
</comment>
<proteinExistence type="inferred from homology"/>
<name>A0ABP0WZ15_9BRYO</name>
<evidence type="ECO:0000256" key="7">
    <source>
        <dbReference type="ARBA" id="ARBA00023242"/>
    </source>
</evidence>
<comment type="similarity">
    <text evidence="2">Belongs to the EFG1 family.</text>
</comment>
<dbReference type="Pfam" id="PF10153">
    <property type="entry name" value="Efg1"/>
    <property type="match status" value="1"/>
</dbReference>
<reference evidence="9" key="1">
    <citation type="submission" date="2024-02" db="EMBL/GenBank/DDBJ databases">
        <authorList>
            <consortium name="ELIXIR-Norway"/>
            <consortium name="Elixir Norway"/>
        </authorList>
    </citation>
    <scope>NUCLEOTIDE SEQUENCE</scope>
</reference>
<evidence type="ECO:0000313" key="9">
    <source>
        <dbReference type="EMBL" id="CAK9270898.1"/>
    </source>
</evidence>
<dbReference type="InterPro" id="IPR019310">
    <property type="entry name" value="Efg1"/>
</dbReference>
<accession>A0ABP0WZ15</accession>
<feature type="compositionally biased region" description="Basic residues" evidence="8">
    <location>
        <begin position="1"/>
        <end position="13"/>
    </location>
</feature>
<evidence type="ECO:0000256" key="5">
    <source>
        <dbReference type="ARBA" id="ARBA00022552"/>
    </source>
</evidence>
<evidence type="ECO:0000256" key="8">
    <source>
        <dbReference type="SAM" id="MobiDB-lite"/>
    </source>
</evidence>
<evidence type="ECO:0000256" key="4">
    <source>
        <dbReference type="ARBA" id="ARBA00019827"/>
    </source>
</evidence>
<keyword evidence="5" id="KW-0698">rRNA processing</keyword>
<feature type="region of interest" description="Disordered" evidence="8">
    <location>
        <begin position="1"/>
        <end position="44"/>
    </location>
</feature>
<gene>
    <name evidence="9" type="ORF">CSSPJE1EN1_LOCUS16376</name>
</gene>